<dbReference type="SMART" id="SM00327">
    <property type="entry name" value="VWA"/>
    <property type="match status" value="1"/>
</dbReference>
<keyword evidence="1" id="KW-0732">Signal</keyword>
<dbReference type="Gene3D" id="3.40.50.410">
    <property type="entry name" value="von Willebrand factor, type A domain"/>
    <property type="match status" value="1"/>
</dbReference>
<dbReference type="Pfam" id="PF13531">
    <property type="entry name" value="SBP_bac_11"/>
    <property type="match status" value="1"/>
</dbReference>
<name>A0ABR6Z5J7_9BURK</name>
<dbReference type="InterPro" id="IPR050682">
    <property type="entry name" value="ModA/WtpA"/>
</dbReference>
<dbReference type="Pfam" id="PF00092">
    <property type="entry name" value="VWA"/>
    <property type="match status" value="1"/>
</dbReference>
<organism evidence="3 4">
    <name type="scientific">Undibacterium umbellatum</name>
    <dbReference type="NCBI Taxonomy" id="2762300"/>
    <lineage>
        <taxon>Bacteria</taxon>
        <taxon>Pseudomonadati</taxon>
        <taxon>Pseudomonadota</taxon>
        <taxon>Betaproteobacteria</taxon>
        <taxon>Burkholderiales</taxon>
        <taxon>Oxalobacteraceae</taxon>
        <taxon>Undibacterium</taxon>
    </lineage>
</organism>
<dbReference type="PROSITE" id="PS50234">
    <property type="entry name" value="VWFA"/>
    <property type="match status" value="1"/>
</dbReference>
<evidence type="ECO:0000256" key="1">
    <source>
        <dbReference type="SAM" id="SignalP"/>
    </source>
</evidence>
<dbReference type="PANTHER" id="PTHR30632">
    <property type="entry name" value="MOLYBDATE-BINDING PERIPLASMIC PROTEIN"/>
    <property type="match status" value="1"/>
</dbReference>
<dbReference type="RefSeq" id="WP_186952080.1">
    <property type="nucleotide sequence ID" value="NZ_JACOFX010000002.1"/>
</dbReference>
<dbReference type="InterPro" id="IPR002035">
    <property type="entry name" value="VWF_A"/>
</dbReference>
<dbReference type="Proteomes" id="UP000646911">
    <property type="component" value="Unassembled WGS sequence"/>
</dbReference>
<accession>A0ABR6Z5J7</accession>
<dbReference type="SUPFAM" id="SSF53300">
    <property type="entry name" value="vWA-like"/>
    <property type="match status" value="1"/>
</dbReference>
<proteinExistence type="predicted"/>
<dbReference type="Gene3D" id="3.40.190.10">
    <property type="entry name" value="Periplasmic binding protein-like II"/>
    <property type="match status" value="3"/>
</dbReference>
<dbReference type="PROSITE" id="PS51257">
    <property type="entry name" value="PROKAR_LIPOPROTEIN"/>
    <property type="match status" value="1"/>
</dbReference>
<sequence>MRFLSTWITLLAFLSMVACKDSKNTPAAAANTLTVMAGSELKDIEPLLPAITKATGIQLQLQYTGTLEAVEKLQSGQQTDLAWLSSNKYAMLIPAAKTRILASERTMLTPVVLGLKESKANELAWNNNPKVSWKEIAEAAKKGKFTFGMTSPSSSNTGFSGLLGLAAALSGQGDALEEKDIDAKSLSSFFQAQRLTAGSSGWLAEAFLREQDKVDGIINYASTLQTLNRNPSLKEKLILIYPQDGIVTADYPLMLINPAKRASYDKLISYLRGTEFQQAMYDSTLRRPVNPDVVATDVPKQALVELSFPAKLSVVDAILTAFDNHLRLPTDSSFVLDTSGSMQGDRIRDLKAAMHGLSGSDTSISGRFARFRNRERIIILPFNGVVETPASFDMGNQEKENQSTLTALNARIQELRAKGGTAIFSATQHAYTDALARKRADPGRFYSIIVMTDGLNNNGMDYQQFAQWYKSLPEEEKGIKIFTVLFGEAAPEELKNLADLSGGRMFDSRKTSLQSIFKEIRGYQ</sequence>
<dbReference type="PANTHER" id="PTHR30632:SF0">
    <property type="entry name" value="SULFATE-BINDING PROTEIN"/>
    <property type="match status" value="1"/>
</dbReference>
<keyword evidence="4" id="KW-1185">Reference proteome</keyword>
<protein>
    <submittedName>
        <fullName evidence="3">VWA domain-containing protein</fullName>
    </submittedName>
</protein>
<reference evidence="3 4" key="1">
    <citation type="submission" date="2020-08" db="EMBL/GenBank/DDBJ databases">
        <title>Novel species isolated from subtropical streams in China.</title>
        <authorList>
            <person name="Lu H."/>
        </authorList>
    </citation>
    <scope>NUCLEOTIDE SEQUENCE [LARGE SCALE GENOMIC DNA]</scope>
    <source>
        <strain evidence="3 4">NL8W</strain>
    </source>
</reference>
<feature type="chain" id="PRO_5045400002" evidence="1">
    <location>
        <begin position="21"/>
        <end position="524"/>
    </location>
</feature>
<evidence type="ECO:0000313" key="4">
    <source>
        <dbReference type="Proteomes" id="UP000646911"/>
    </source>
</evidence>
<gene>
    <name evidence="3" type="ORF">H8L47_04685</name>
</gene>
<feature type="domain" description="VWFA" evidence="2">
    <location>
        <begin position="331"/>
        <end position="520"/>
    </location>
</feature>
<evidence type="ECO:0000313" key="3">
    <source>
        <dbReference type="EMBL" id="MBC3906849.1"/>
    </source>
</evidence>
<comment type="caution">
    <text evidence="3">The sequence shown here is derived from an EMBL/GenBank/DDBJ whole genome shotgun (WGS) entry which is preliminary data.</text>
</comment>
<evidence type="ECO:0000259" key="2">
    <source>
        <dbReference type="PROSITE" id="PS50234"/>
    </source>
</evidence>
<dbReference type="CDD" id="cd00198">
    <property type="entry name" value="vWFA"/>
    <property type="match status" value="1"/>
</dbReference>
<dbReference type="InterPro" id="IPR036465">
    <property type="entry name" value="vWFA_dom_sf"/>
</dbReference>
<dbReference type="SUPFAM" id="SSF53850">
    <property type="entry name" value="Periplasmic binding protein-like II"/>
    <property type="match status" value="1"/>
</dbReference>
<dbReference type="EMBL" id="JACOFX010000002">
    <property type="protein sequence ID" value="MBC3906849.1"/>
    <property type="molecule type" value="Genomic_DNA"/>
</dbReference>
<feature type="signal peptide" evidence="1">
    <location>
        <begin position="1"/>
        <end position="20"/>
    </location>
</feature>